<reference evidence="1 2" key="1">
    <citation type="submission" date="2021-06" db="EMBL/GenBank/DDBJ databases">
        <title>Caerostris extrusa draft genome.</title>
        <authorList>
            <person name="Kono N."/>
            <person name="Arakawa K."/>
        </authorList>
    </citation>
    <scope>NUCLEOTIDE SEQUENCE [LARGE SCALE GENOMIC DNA]</scope>
</reference>
<accession>A0AAV4VKC7</accession>
<dbReference type="Proteomes" id="UP001054945">
    <property type="component" value="Unassembled WGS sequence"/>
</dbReference>
<dbReference type="EMBL" id="BPLR01014690">
    <property type="protein sequence ID" value="GIY70586.1"/>
    <property type="molecule type" value="Genomic_DNA"/>
</dbReference>
<gene>
    <name evidence="1" type="ORF">CEXT_701911</name>
</gene>
<name>A0AAV4VKC7_CAEEX</name>
<dbReference type="AlphaFoldDB" id="A0AAV4VKC7"/>
<keyword evidence="2" id="KW-1185">Reference proteome</keyword>
<protein>
    <submittedName>
        <fullName evidence="1">Uncharacterized protein</fullName>
    </submittedName>
</protein>
<comment type="caution">
    <text evidence="1">The sequence shown here is derived from an EMBL/GenBank/DDBJ whole genome shotgun (WGS) entry which is preliminary data.</text>
</comment>
<evidence type="ECO:0000313" key="1">
    <source>
        <dbReference type="EMBL" id="GIY70586.1"/>
    </source>
</evidence>
<proteinExistence type="predicted"/>
<evidence type="ECO:0000313" key="2">
    <source>
        <dbReference type="Proteomes" id="UP001054945"/>
    </source>
</evidence>
<organism evidence="1 2">
    <name type="scientific">Caerostris extrusa</name>
    <name type="common">Bark spider</name>
    <name type="synonym">Caerostris bankana</name>
    <dbReference type="NCBI Taxonomy" id="172846"/>
    <lineage>
        <taxon>Eukaryota</taxon>
        <taxon>Metazoa</taxon>
        <taxon>Ecdysozoa</taxon>
        <taxon>Arthropoda</taxon>
        <taxon>Chelicerata</taxon>
        <taxon>Arachnida</taxon>
        <taxon>Araneae</taxon>
        <taxon>Araneomorphae</taxon>
        <taxon>Entelegynae</taxon>
        <taxon>Araneoidea</taxon>
        <taxon>Araneidae</taxon>
        <taxon>Caerostris</taxon>
    </lineage>
</organism>
<sequence>MPCSISLKSRRAAVKTFPKILPAMFESPFSRHCFLPFRGTPHFASLRSSLTFTSLHLLNSPEGSGPVWRCVSNGGAGAEGNVTLPERPIGTPTRHFYCCSCDSEWESIPRSVRIRSRGGSDQSERRPPWDSVLRIWKYLEVAWCHIHRKFSAV</sequence>